<dbReference type="PROSITE" id="PS50935">
    <property type="entry name" value="SSB"/>
    <property type="match status" value="1"/>
</dbReference>
<organism evidence="5 6">
    <name type="scientific">Onishia taeanensis</name>
    <dbReference type="NCBI Taxonomy" id="284577"/>
    <lineage>
        <taxon>Bacteria</taxon>
        <taxon>Pseudomonadati</taxon>
        <taxon>Pseudomonadota</taxon>
        <taxon>Gammaproteobacteria</taxon>
        <taxon>Oceanospirillales</taxon>
        <taxon>Halomonadaceae</taxon>
        <taxon>Onishia</taxon>
    </lineage>
</organism>
<keyword evidence="2" id="KW-0235">DNA replication</keyword>
<dbReference type="InterPro" id="IPR011344">
    <property type="entry name" value="ssDNA-bd"/>
</dbReference>
<dbReference type="GO" id="GO:0006260">
    <property type="term" value="P:DNA replication"/>
    <property type="evidence" value="ECO:0007669"/>
    <property type="project" value="UniProtKB-UniRule"/>
</dbReference>
<dbReference type="PANTHER" id="PTHR10302">
    <property type="entry name" value="SINGLE-STRANDED DNA-BINDING PROTEIN"/>
    <property type="match status" value="1"/>
</dbReference>
<sequence length="212" mass="22951">MARGVNKVILIGNLGQDPEVRFLPSGNPVANLRIATTDSWTDRQSGQRQERTEWHTVVLFNKLAEIAQQYVKKGSRIYVEGRLQTRKWQGQDGQDRYSTEIVCNDMQMLDSRSGGQGGSPQNDPQGGNYAGGMNQGGMPQGNAAQQGGGAGNYGNAPQQPPQGNNYGQQGGPQQGGQPQRPPQQPPQQPQQGNNFGAPNPGSFDDFDDEIPF</sequence>
<evidence type="ECO:0000256" key="1">
    <source>
        <dbReference type="ARBA" id="ARBA00023125"/>
    </source>
</evidence>
<dbReference type="EMBL" id="QLSX01000012">
    <property type="protein sequence ID" value="RAR58163.1"/>
    <property type="molecule type" value="Genomic_DNA"/>
</dbReference>
<feature type="short sequence motif" description="Important for interaction with partner proteins" evidence="2">
    <location>
        <begin position="207"/>
        <end position="212"/>
    </location>
</feature>
<dbReference type="NCBIfam" id="TIGR00621">
    <property type="entry name" value="ssb"/>
    <property type="match status" value="1"/>
</dbReference>
<dbReference type="Proteomes" id="UP000249700">
    <property type="component" value="Unassembled WGS sequence"/>
</dbReference>
<name>A0A328XG54_9GAMM</name>
<evidence type="ECO:0000313" key="5">
    <source>
        <dbReference type="EMBL" id="RAR58163.1"/>
    </source>
</evidence>
<dbReference type="RefSeq" id="WP_112056029.1">
    <property type="nucleotide sequence ID" value="NZ_QLSX01000012.1"/>
</dbReference>
<comment type="caution">
    <text evidence="2">Lacks conserved residue(s) required for the propagation of feature annotation.</text>
</comment>
<dbReference type="HAMAP" id="MF_00984">
    <property type="entry name" value="SSB"/>
    <property type="match status" value="1"/>
</dbReference>
<reference evidence="5 6" key="1">
    <citation type="submission" date="2018-06" db="EMBL/GenBank/DDBJ databases">
        <title>Comparative analysis of microorganisms from saline springs in Andes Mountain Range, Colombia.</title>
        <authorList>
            <person name="Rubin E."/>
        </authorList>
    </citation>
    <scope>NUCLEOTIDE SEQUENCE [LARGE SCALE GENOMIC DNA]</scope>
    <source>
        <strain evidence="5 6">USBA-857</strain>
    </source>
</reference>
<evidence type="ECO:0000256" key="3">
    <source>
        <dbReference type="RuleBase" id="RU000524"/>
    </source>
</evidence>
<keyword evidence="2" id="KW-0227">DNA damage</keyword>
<feature type="compositionally biased region" description="Gly residues" evidence="4">
    <location>
        <begin position="128"/>
        <end position="139"/>
    </location>
</feature>
<evidence type="ECO:0000256" key="4">
    <source>
        <dbReference type="SAM" id="MobiDB-lite"/>
    </source>
</evidence>
<evidence type="ECO:0000313" key="6">
    <source>
        <dbReference type="Proteomes" id="UP000249700"/>
    </source>
</evidence>
<dbReference type="InterPro" id="IPR012340">
    <property type="entry name" value="NA-bd_OB-fold"/>
</dbReference>
<keyword evidence="1 2" id="KW-0238">DNA-binding</keyword>
<comment type="subunit">
    <text evidence="2">Homotetramer.</text>
</comment>
<keyword evidence="2" id="KW-0234">DNA repair</keyword>
<evidence type="ECO:0000256" key="2">
    <source>
        <dbReference type="HAMAP-Rule" id="MF_00984"/>
    </source>
</evidence>
<dbReference type="GO" id="GO:0006310">
    <property type="term" value="P:DNA recombination"/>
    <property type="evidence" value="ECO:0007669"/>
    <property type="project" value="UniProtKB-UniRule"/>
</dbReference>
<dbReference type="AlphaFoldDB" id="A0A328XG54"/>
<comment type="caution">
    <text evidence="5">The sequence shown here is derived from an EMBL/GenBank/DDBJ whole genome shotgun (WGS) entry which is preliminary data.</text>
</comment>
<proteinExistence type="inferred from homology"/>
<dbReference type="InterPro" id="IPR000424">
    <property type="entry name" value="Primosome_PriB/ssb"/>
</dbReference>
<feature type="region of interest" description="Disordered" evidence="4">
    <location>
        <begin position="109"/>
        <end position="212"/>
    </location>
</feature>
<dbReference type="SUPFAM" id="SSF50249">
    <property type="entry name" value="Nucleic acid-binding proteins"/>
    <property type="match status" value="1"/>
</dbReference>
<dbReference type="OrthoDB" id="9809878at2"/>
<feature type="compositionally biased region" description="Low complexity" evidence="4">
    <location>
        <begin position="153"/>
        <end position="167"/>
    </location>
</feature>
<dbReference type="Pfam" id="PF00436">
    <property type="entry name" value="SSB"/>
    <property type="match status" value="1"/>
</dbReference>
<dbReference type="GO" id="GO:0009295">
    <property type="term" value="C:nucleoid"/>
    <property type="evidence" value="ECO:0007669"/>
    <property type="project" value="TreeGrafter"/>
</dbReference>
<dbReference type="Gene3D" id="2.40.50.140">
    <property type="entry name" value="Nucleic acid-binding proteins"/>
    <property type="match status" value="1"/>
</dbReference>
<dbReference type="PANTHER" id="PTHR10302:SF27">
    <property type="entry name" value="SINGLE-STRANDED DNA-BINDING PROTEIN"/>
    <property type="match status" value="1"/>
</dbReference>
<feature type="compositionally biased region" description="Pro residues" evidence="4">
    <location>
        <begin position="179"/>
        <end position="188"/>
    </location>
</feature>
<comment type="function">
    <text evidence="2">Plays an important role in DNA replication, recombination and repair. Binds to ssDNA and to an array of partner proteins to recruit them to their sites of action during DNA metabolism.</text>
</comment>
<dbReference type="CDD" id="cd04496">
    <property type="entry name" value="SSB_OBF"/>
    <property type="match status" value="1"/>
</dbReference>
<dbReference type="GO" id="GO:0006281">
    <property type="term" value="P:DNA repair"/>
    <property type="evidence" value="ECO:0007669"/>
    <property type="project" value="UniProtKB-UniRule"/>
</dbReference>
<keyword evidence="2" id="KW-0233">DNA recombination</keyword>
<dbReference type="GO" id="GO:0003697">
    <property type="term" value="F:single-stranded DNA binding"/>
    <property type="evidence" value="ECO:0007669"/>
    <property type="project" value="UniProtKB-UniRule"/>
</dbReference>
<accession>A0A328XG54</accession>
<gene>
    <name evidence="5" type="ORF">BCL93_11251</name>
</gene>
<feature type="compositionally biased region" description="Low complexity" evidence="4">
    <location>
        <begin position="189"/>
        <end position="201"/>
    </location>
</feature>
<protein>
    <recommendedName>
        <fullName evidence="2 3">Single-stranded DNA-binding protein</fullName>
        <shortName evidence="2">SSB</shortName>
    </recommendedName>
</protein>